<proteinExistence type="predicted"/>
<dbReference type="PANTHER" id="PTHR14625">
    <property type="entry name" value="MICROCEPHALIN"/>
    <property type="match status" value="1"/>
</dbReference>
<evidence type="ECO:0000313" key="4">
    <source>
        <dbReference type="Proteomes" id="UP000478052"/>
    </source>
</evidence>
<dbReference type="SMART" id="SM00292">
    <property type="entry name" value="BRCT"/>
    <property type="match status" value="2"/>
</dbReference>
<comment type="caution">
    <text evidence="3">The sequence shown here is derived from an EMBL/GenBank/DDBJ whole genome shotgun (WGS) entry which is preliminary data.</text>
</comment>
<sequence>DDIDKSKILVNIFSDEICKVLNESDNPVPDELLENSYVLSPIRILRMHLTPNGKENTTIERLDSQIVKIEEQLNLNFQARKRFRKLLFPSDEDLNNIHEVTDLPTQTKDSDSRPSINSTIDQTPKDSFADNNIVLQSIACTGMTKSETKTLKSSIKNLGKFNFHTKVKPMTTYLITKSQSNQSLDIVFAMSYGCFIVSEDWVHESHKTGKWLSHQRYLISELSEPVKEFQVQCHSTFGSVLKFHIFDNAGKIYISDTCKSPPKLLKRLVNACGGHCTSIKSIANVVIGETPQMDDNIHEKWILDCISQGILLNKKQYKLVNTNEY</sequence>
<organism evidence="3 4">
    <name type="scientific">Aphis craccivora</name>
    <name type="common">Cowpea aphid</name>
    <dbReference type="NCBI Taxonomy" id="307492"/>
    <lineage>
        <taxon>Eukaryota</taxon>
        <taxon>Metazoa</taxon>
        <taxon>Ecdysozoa</taxon>
        <taxon>Arthropoda</taxon>
        <taxon>Hexapoda</taxon>
        <taxon>Insecta</taxon>
        <taxon>Pterygota</taxon>
        <taxon>Neoptera</taxon>
        <taxon>Paraneoptera</taxon>
        <taxon>Hemiptera</taxon>
        <taxon>Sternorrhyncha</taxon>
        <taxon>Aphidomorpha</taxon>
        <taxon>Aphidoidea</taxon>
        <taxon>Aphididae</taxon>
        <taxon>Aphidini</taxon>
        <taxon>Aphis</taxon>
        <taxon>Aphis</taxon>
    </lineage>
</organism>
<dbReference type="OrthoDB" id="2384350at2759"/>
<keyword evidence="4" id="KW-1185">Reference proteome</keyword>
<dbReference type="Proteomes" id="UP000478052">
    <property type="component" value="Unassembled WGS sequence"/>
</dbReference>
<dbReference type="Gene3D" id="3.40.50.10190">
    <property type="entry name" value="BRCT domain"/>
    <property type="match status" value="2"/>
</dbReference>
<gene>
    <name evidence="3" type="ORF">FWK35_00020329</name>
</gene>
<dbReference type="EMBL" id="VUJU01008621">
    <property type="protein sequence ID" value="KAF0728056.1"/>
    <property type="molecule type" value="Genomic_DNA"/>
</dbReference>
<accession>A0A6G0WLB0</accession>
<evidence type="ECO:0000313" key="3">
    <source>
        <dbReference type="EMBL" id="KAF0728056.1"/>
    </source>
</evidence>
<dbReference type="Pfam" id="PF16589">
    <property type="entry name" value="BRCT_2"/>
    <property type="match status" value="1"/>
</dbReference>
<feature type="domain" description="BRCT" evidence="2">
    <location>
        <begin position="123"/>
        <end position="219"/>
    </location>
</feature>
<feature type="compositionally biased region" description="Polar residues" evidence="1">
    <location>
        <begin position="103"/>
        <end position="122"/>
    </location>
</feature>
<evidence type="ECO:0000256" key="1">
    <source>
        <dbReference type="SAM" id="MobiDB-lite"/>
    </source>
</evidence>
<dbReference type="SUPFAM" id="SSF52113">
    <property type="entry name" value="BRCT domain"/>
    <property type="match status" value="2"/>
</dbReference>
<dbReference type="PROSITE" id="PS50172">
    <property type="entry name" value="BRCT"/>
    <property type="match status" value="2"/>
</dbReference>
<dbReference type="PANTHER" id="PTHR14625:SF3">
    <property type="entry name" value="MICROCEPHALIN"/>
    <property type="match status" value="1"/>
</dbReference>
<evidence type="ECO:0000259" key="2">
    <source>
        <dbReference type="PROSITE" id="PS50172"/>
    </source>
</evidence>
<feature type="region of interest" description="Disordered" evidence="1">
    <location>
        <begin position="102"/>
        <end position="124"/>
    </location>
</feature>
<protein>
    <submittedName>
        <fullName evidence="3">Microcephalin isoform X1</fullName>
    </submittedName>
</protein>
<dbReference type="InterPro" id="IPR036420">
    <property type="entry name" value="BRCT_dom_sf"/>
</dbReference>
<dbReference type="CDD" id="cd17751">
    <property type="entry name" value="BRCT_microcephalin_rpt3"/>
    <property type="match status" value="1"/>
</dbReference>
<reference evidence="3 4" key="1">
    <citation type="submission" date="2019-08" db="EMBL/GenBank/DDBJ databases">
        <title>Whole genome of Aphis craccivora.</title>
        <authorList>
            <person name="Voronova N.V."/>
            <person name="Shulinski R.S."/>
            <person name="Bandarenka Y.V."/>
            <person name="Zhorov D.G."/>
            <person name="Warner D."/>
        </authorList>
    </citation>
    <scope>NUCLEOTIDE SEQUENCE [LARGE SCALE GENOMIC DNA]</scope>
    <source>
        <strain evidence="3">180601</strain>
        <tissue evidence="3">Whole Body</tissue>
    </source>
</reference>
<feature type="non-terminal residue" evidence="3">
    <location>
        <position position="1"/>
    </location>
</feature>
<dbReference type="AlphaFoldDB" id="A0A6G0WLB0"/>
<dbReference type="InterPro" id="IPR022047">
    <property type="entry name" value="Microcephalin-like"/>
</dbReference>
<feature type="domain" description="BRCT" evidence="2">
    <location>
        <begin position="297"/>
        <end position="319"/>
    </location>
</feature>
<dbReference type="GO" id="GO:0000278">
    <property type="term" value="P:mitotic cell cycle"/>
    <property type="evidence" value="ECO:0007669"/>
    <property type="project" value="TreeGrafter"/>
</dbReference>
<name>A0A6G0WLB0_APHCR</name>
<dbReference type="InterPro" id="IPR001357">
    <property type="entry name" value="BRCT_dom"/>
</dbReference>